<dbReference type="Pfam" id="PF00743">
    <property type="entry name" value="FMO-like"/>
    <property type="match status" value="1"/>
</dbReference>
<comment type="similarity">
    <text evidence="1">Belongs to the FMO family.</text>
</comment>
<evidence type="ECO:0000256" key="3">
    <source>
        <dbReference type="ARBA" id="ARBA00022827"/>
    </source>
</evidence>
<evidence type="ECO:0000256" key="2">
    <source>
        <dbReference type="ARBA" id="ARBA00022630"/>
    </source>
</evidence>
<dbReference type="EC" id="1.14.13.148" evidence="6"/>
<accession>A0ABT3NPT3</accession>
<evidence type="ECO:0000313" key="8">
    <source>
        <dbReference type="EMBL" id="MCW8084165.1"/>
    </source>
</evidence>
<dbReference type="Gene3D" id="3.50.50.60">
    <property type="entry name" value="FAD/NAD(P)-binding domain"/>
    <property type="match status" value="1"/>
</dbReference>
<keyword evidence="2" id="KW-0285">Flavoprotein</keyword>
<dbReference type="Proteomes" id="UP001526430">
    <property type="component" value="Unassembled WGS sequence"/>
</dbReference>
<organism evidence="8 9">
    <name type="scientific">Sabulicella glaciei</name>
    <dbReference type="NCBI Taxonomy" id="2984948"/>
    <lineage>
        <taxon>Bacteria</taxon>
        <taxon>Pseudomonadati</taxon>
        <taxon>Pseudomonadota</taxon>
        <taxon>Alphaproteobacteria</taxon>
        <taxon>Acetobacterales</taxon>
        <taxon>Acetobacteraceae</taxon>
        <taxon>Sabulicella</taxon>
    </lineage>
</organism>
<evidence type="ECO:0000256" key="1">
    <source>
        <dbReference type="ARBA" id="ARBA00009183"/>
    </source>
</evidence>
<sequence>MAEQHIPAAPICIIGGGSSGIATAKALKEKDLAFDIFEKGSQLGGMWRYENDNGVSSAYRSLHIDTSVRNLAYSDFPFPPDAPDFLSHWEVLDYLEAYADRYGLREHVQFRTEVTRVSPAKGGWDVALKGSETRRYPTVIVANGHLWKPRWPDFPGQFDGEALHSHHYRVADPYRDKTVLVVGIGNSAVDIASDVARQARTTHLSTRRSAHIMPKYIMGIPTDRWSSFLTRKLRLPVPLARAILGRLKVLSIGRQERFGVPRPAHPIWREHATISQDLLPHVGHGRIRIRPDIARLDGRTVEFTDRTRTDFDAIIYATGYETEFPFLDRDLWPVKDGKARLYRRIMPPAHPSLCFTGLVQPIGPTIPLVEIQARWLAGVLAGTIRLPDRATMEREVEEHLAILARTYVNSARYALEVDFRRYAGQLNRDMAQGSAGA</sequence>
<dbReference type="InterPro" id="IPR036188">
    <property type="entry name" value="FAD/NAD-bd_sf"/>
</dbReference>
<name>A0ABT3NPT3_9PROT</name>
<evidence type="ECO:0000256" key="7">
    <source>
        <dbReference type="ARBA" id="ARBA00035159"/>
    </source>
</evidence>
<keyword evidence="9" id="KW-1185">Reference proteome</keyword>
<dbReference type="RefSeq" id="WP_301587773.1">
    <property type="nucleotide sequence ID" value="NZ_JAPFQI010000001.1"/>
</dbReference>
<dbReference type="EMBL" id="JAPFQI010000001">
    <property type="protein sequence ID" value="MCW8084165.1"/>
    <property type="molecule type" value="Genomic_DNA"/>
</dbReference>
<keyword evidence="5" id="KW-0560">Oxidoreductase</keyword>
<dbReference type="PRINTS" id="PR00370">
    <property type="entry name" value="FMOXYGENASE"/>
</dbReference>
<dbReference type="PANTHER" id="PTHR23023">
    <property type="entry name" value="DIMETHYLANILINE MONOOXYGENASE"/>
    <property type="match status" value="1"/>
</dbReference>
<gene>
    <name evidence="8" type="ORF">OF850_00865</name>
</gene>
<dbReference type="SUPFAM" id="SSF51905">
    <property type="entry name" value="FAD/NAD(P)-binding domain"/>
    <property type="match status" value="2"/>
</dbReference>
<dbReference type="PIRSF" id="PIRSF000332">
    <property type="entry name" value="FMO"/>
    <property type="match status" value="1"/>
</dbReference>
<evidence type="ECO:0000256" key="4">
    <source>
        <dbReference type="ARBA" id="ARBA00022857"/>
    </source>
</evidence>
<reference evidence="8 9" key="1">
    <citation type="submission" date="2022-10" db="EMBL/GenBank/DDBJ databases">
        <title>Roseococcus glaciei nov., sp. nov., isolated from glacier.</title>
        <authorList>
            <person name="Liu Q."/>
            <person name="Xin Y.-H."/>
        </authorList>
    </citation>
    <scope>NUCLEOTIDE SEQUENCE [LARGE SCALE GENOMIC DNA]</scope>
    <source>
        <strain evidence="8 9">MDT2-1-1</strain>
    </source>
</reference>
<evidence type="ECO:0000313" key="9">
    <source>
        <dbReference type="Proteomes" id="UP001526430"/>
    </source>
</evidence>
<dbReference type="InterPro" id="IPR000960">
    <property type="entry name" value="Flavin_mOase"/>
</dbReference>
<keyword evidence="3" id="KW-0274">FAD</keyword>
<proteinExistence type="inferred from homology"/>
<dbReference type="InterPro" id="IPR050346">
    <property type="entry name" value="FMO-like"/>
</dbReference>
<keyword evidence="4" id="KW-0521">NADP</keyword>
<dbReference type="InterPro" id="IPR020946">
    <property type="entry name" value="Flavin_mOase-like"/>
</dbReference>
<evidence type="ECO:0000256" key="5">
    <source>
        <dbReference type="ARBA" id="ARBA00023002"/>
    </source>
</evidence>
<evidence type="ECO:0000256" key="6">
    <source>
        <dbReference type="ARBA" id="ARBA00034528"/>
    </source>
</evidence>
<comment type="caution">
    <text evidence="8">The sequence shown here is derived from an EMBL/GenBank/DDBJ whole genome shotgun (WGS) entry which is preliminary data.</text>
</comment>
<protein>
    <recommendedName>
        <fullName evidence="7">Trimethylamine monooxygenase</fullName>
        <ecNumber evidence="6">1.14.13.148</ecNumber>
    </recommendedName>
</protein>